<keyword evidence="7 16" id="KW-0812">Transmembrane</keyword>
<evidence type="ECO:0000256" key="13">
    <source>
        <dbReference type="ARBA" id="ARBA00023136"/>
    </source>
</evidence>
<evidence type="ECO:0000256" key="16">
    <source>
        <dbReference type="SAM" id="Phobius"/>
    </source>
</evidence>
<feature type="domain" description="HAMP" evidence="19">
    <location>
        <begin position="186"/>
        <end position="244"/>
    </location>
</feature>
<feature type="domain" description="Response regulatory" evidence="18">
    <location>
        <begin position="525"/>
        <end position="644"/>
    </location>
</feature>
<name>A0A0P8A4Z4_9HYPH</name>
<keyword evidence="11 16" id="KW-1133">Transmembrane helix</keyword>
<dbReference type="GO" id="GO:0005886">
    <property type="term" value="C:plasma membrane"/>
    <property type="evidence" value="ECO:0007669"/>
    <property type="project" value="UniProtKB-SubCell"/>
</dbReference>
<dbReference type="Pfam" id="PF02518">
    <property type="entry name" value="HATPase_c"/>
    <property type="match status" value="1"/>
</dbReference>
<feature type="modified residue" description="Phosphohistidine" evidence="14">
    <location>
        <position position="726"/>
    </location>
</feature>
<dbReference type="Gene3D" id="1.10.287.130">
    <property type="match status" value="1"/>
</dbReference>
<evidence type="ECO:0000256" key="8">
    <source>
        <dbReference type="ARBA" id="ARBA00022741"/>
    </source>
</evidence>
<keyword evidence="4" id="KW-1003">Cell membrane</keyword>
<dbReference type="CDD" id="cd00082">
    <property type="entry name" value="HisKA"/>
    <property type="match status" value="1"/>
</dbReference>
<dbReference type="Proteomes" id="UP000050497">
    <property type="component" value="Unassembled WGS sequence"/>
</dbReference>
<dbReference type="OrthoDB" id="9801651at2"/>
<dbReference type="GO" id="GO:0000155">
    <property type="term" value="F:phosphorelay sensor kinase activity"/>
    <property type="evidence" value="ECO:0007669"/>
    <property type="project" value="InterPro"/>
</dbReference>
<dbReference type="GO" id="GO:0005524">
    <property type="term" value="F:ATP binding"/>
    <property type="evidence" value="ECO:0007669"/>
    <property type="project" value="UniProtKB-KW"/>
</dbReference>
<dbReference type="PROSITE" id="PS50894">
    <property type="entry name" value="HPT"/>
    <property type="match status" value="1"/>
</dbReference>
<keyword evidence="10" id="KW-0067">ATP-binding</keyword>
<dbReference type="InterPro" id="IPR005467">
    <property type="entry name" value="His_kinase_dom"/>
</dbReference>
<dbReference type="PANTHER" id="PTHR45339:SF1">
    <property type="entry name" value="HYBRID SIGNAL TRANSDUCTION HISTIDINE KINASE J"/>
    <property type="match status" value="1"/>
</dbReference>
<reference evidence="22 24" key="2">
    <citation type="submission" date="2016-08" db="EMBL/GenBank/DDBJ databases">
        <authorList>
            <person name="Varghese N."/>
            <person name="Submissions Spin"/>
        </authorList>
    </citation>
    <scope>NUCLEOTIDE SEQUENCE [LARGE SCALE GENOMIC DNA]</scope>
    <source>
        <strain evidence="22 24">HL-109</strain>
    </source>
</reference>
<keyword evidence="13 16" id="KW-0472">Membrane</keyword>
<dbReference type="SUPFAM" id="SSF55874">
    <property type="entry name" value="ATPase domain of HSP90 chaperone/DNA topoisomerase II/histidine kinase"/>
    <property type="match status" value="1"/>
</dbReference>
<evidence type="ECO:0000259" key="20">
    <source>
        <dbReference type="PROSITE" id="PS50894"/>
    </source>
</evidence>
<dbReference type="FunFam" id="1.10.287.130:FF:000004">
    <property type="entry name" value="Ethylene receptor 1"/>
    <property type="match status" value="1"/>
</dbReference>
<dbReference type="EMBL" id="LJSX01000001">
    <property type="protein sequence ID" value="KPQ12749.1"/>
    <property type="molecule type" value="Genomic_DNA"/>
</dbReference>
<dbReference type="Gene3D" id="3.40.50.2300">
    <property type="match status" value="1"/>
</dbReference>
<dbReference type="PROSITE" id="PS50885">
    <property type="entry name" value="HAMP"/>
    <property type="match status" value="1"/>
</dbReference>
<dbReference type="InterPro" id="IPR036641">
    <property type="entry name" value="HPT_dom_sf"/>
</dbReference>
<feature type="transmembrane region" description="Helical" evidence="16">
    <location>
        <begin position="162"/>
        <end position="182"/>
    </location>
</feature>
<feature type="domain" description="Histidine kinase" evidence="17">
    <location>
        <begin position="284"/>
        <end position="503"/>
    </location>
</feature>
<dbReference type="InterPro" id="IPR004358">
    <property type="entry name" value="Sig_transdc_His_kin-like_C"/>
</dbReference>
<evidence type="ECO:0000256" key="10">
    <source>
        <dbReference type="ARBA" id="ARBA00022840"/>
    </source>
</evidence>
<dbReference type="SMART" id="SM00448">
    <property type="entry name" value="REC"/>
    <property type="match status" value="1"/>
</dbReference>
<keyword evidence="24" id="KW-1185">Reference proteome</keyword>
<dbReference type="PANTHER" id="PTHR45339">
    <property type="entry name" value="HYBRID SIGNAL TRANSDUCTION HISTIDINE KINASE J"/>
    <property type="match status" value="1"/>
</dbReference>
<evidence type="ECO:0000256" key="14">
    <source>
        <dbReference type="PROSITE-ProRule" id="PRU00110"/>
    </source>
</evidence>
<evidence type="ECO:0000313" key="24">
    <source>
        <dbReference type="Proteomes" id="UP000182800"/>
    </source>
</evidence>
<evidence type="ECO:0000259" key="19">
    <source>
        <dbReference type="PROSITE" id="PS50885"/>
    </source>
</evidence>
<dbReference type="FunFam" id="3.30.565.10:FF:000010">
    <property type="entry name" value="Sensor histidine kinase RcsC"/>
    <property type="match status" value="1"/>
</dbReference>
<dbReference type="EC" id="2.7.13.3" evidence="3"/>
<dbReference type="SUPFAM" id="SSF47384">
    <property type="entry name" value="Homodimeric domain of signal transducing histidine kinase"/>
    <property type="match status" value="1"/>
</dbReference>
<dbReference type="PRINTS" id="PR00344">
    <property type="entry name" value="BCTRLSENSOR"/>
</dbReference>
<dbReference type="InterPro" id="IPR003660">
    <property type="entry name" value="HAMP_dom"/>
</dbReference>
<reference evidence="21 23" key="1">
    <citation type="submission" date="2015-09" db="EMBL/GenBank/DDBJ databases">
        <title>Identification and resolution of microdiversity through metagenomic sequencing of parallel consortia.</title>
        <authorList>
            <person name="Nelson W.C."/>
            <person name="Romine M.F."/>
            <person name="Lindemann S.R."/>
        </authorList>
    </citation>
    <scope>NUCLEOTIDE SEQUENCE [LARGE SCALE GENOMIC DNA]</scope>
    <source>
        <strain evidence="21">HL-109</strain>
    </source>
</reference>
<evidence type="ECO:0000313" key="22">
    <source>
        <dbReference type="EMBL" id="SCC82574.1"/>
    </source>
</evidence>
<comment type="caution">
    <text evidence="21">The sequence shown here is derived from an EMBL/GenBank/DDBJ whole genome shotgun (WGS) entry which is preliminary data.</text>
</comment>
<evidence type="ECO:0000256" key="6">
    <source>
        <dbReference type="ARBA" id="ARBA00022679"/>
    </source>
</evidence>
<feature type="modified residue" description="4-aspartylphosphate" evidence="15">
    <location>
        <position position="574"/>
    </location>
</feature>
<dbReference type="InterPro" id="IPR003661">
    <property type="entry name" value="HisK_dim/P_dom"/>
</dbReference>
<keyword evidence="9 21" id="KW-0418">Kinase</keyword>
<evidence type="ECO:0000256" key="3">
    <source>
        <dbReference type="ARBA" id="ARBA00012438"/>
    </source>
</evidence>
<dbReference type="SUPFAM" id="SSF47226">
    <property type="entry name" value="Histidine-containing phosphotransfer domain, HPT domain"/>
    <property type="match status" value="1"/>
</dbReference>
<dbReference type="STRING" id="1653334.GA0071312_3580"/>
<gene>
    <name evidence="22" type="ORF">GA0071312_3580</name>
    <name evidence="21" type="ORF">HLUCCO17_01240</name>
</gene>
<dbReference type="Pfam" id="PF00072">
    <property type="entry name" value="Response_reg"/>
    <property type="match status" value="1"/>
</dbReference>
<comment type="subcellular location">
    <subcellularLocation>
        <location evidence="2">Cell membrane</location>
        <topology evidence="2">Multi-pass membrane protein</topology>
    </subcellularLocation>
</comment>
<dbReference type="Gene3D" id="6.10.340.10">
    <property type="match status" value="1"/>
</dbReference>
<evidence type="ECO:0000256" key="11">
    <source>
        <dbReference type="ARBA" id="ARBA00022989"/>
    </source>
</evidence>
<organism evidence="21 23">
    <name type="scientific">Saliniramus fredricksonii</name>
    <dbReference type="NCBI Taxonomy" id="1653334"/>
    <lineage>
        <taxon>Bacteria</taxon>
        <taxon>Pseudomonadati</taxon>
        <taxon>Pseudomonadota</taxon>
        <taxon>Alphaproteobacteria</taxon>
        <taxon>Hyphomicrobiales</taxon>
        <taxon>Salinarimonadaceae</taxon>
        <taxon>Saliniramus</taxon>
    </lineage>
</organism>
<evidence type="ECO:0000256" key="1">
    <source>
        <dbReference type="ARBA" id="ARBA00000085"/>
    </source>
</evidence>
<dbReference type="AlphaFoldDB" id="A0A0P8A4Z4"/>
<dbReference type="SMART" id="SM00387">
    <property type="entry name" value="HATPase_c"/>
    <property type="match status" value="1"/>
</dbReference>
<dbReference type="InterPro" id="IPR036097">
    <property type="entry name" value="HisK_dim/P_sf"/>
</dbReference>
<evidence type="ECO:0000256" key="15">
    <source>
        <dbReference type="PROSITE-ProRule" id="PRU00169"/>
    </source>
</evidence>
<dbReference type="PROSITE" id="PS50110">
    <property type="entry name" value="RESPONSE_REGULATORY"/>
    <property type="match status" value="1"/>
</dbReference>
<evidence type="ECO:0000259" key="17">
    <source>
        <dbReference type="PROSITE" id="PS50109"/>
    </source>
</evidence>
<dbReference type="InterPro" id="IPR008207">
    <property type="entry name" value="Sig_transdc_His_kin_Hpt_dom"/>
</dbReference>
<protein>
    <recommendedName>
        <fullName evidence="3">histidine kinase</fullName>
        <ecNumber evidence="3">2.7.13.3</ecNumber>
    </recommendedName>
</protein>
<dbReference type="SUPFAM" id="SSF52172">
    <property type="entry name" value="CheY-like"/>
    <property type="match status" value="1"/>
</dbReference>
<dbReference type="InterPro" id="IPR011006">
    <property type="entry name" value="CheY-like_superfamily"/>
</dbReference>
<dbReference type="Pfam" id="PF01627">
    <property type="entry name" value="Hpt"/>
    <property type="match status" value="1"/>
</dbReference>
<sequence>MTRPSGTTIRTRLLLMIAIAIAAAQAVALVFAGWNELVRYGEAKRDVLVAQANVLAGAAAEGMRRGDDRAVQSALASVGRIDGLVHVAIRDSDGRIMARSGRTELLAGGAVLEGPDAALALRDLFFAQTIAIVTPVTRGGREIGELRLIADTRDLPAKLRDAVGVTLIGALLALVIALLIVLPLQRAITRPLALLSAAMSGLGRGPREQVAARPLDVPARAGREIDLLIAGFNRMIADIAQRDAALARHRADLEQEVRERTADYQRAAAEADAANAAKSAFLATMSHEIRTPMNGVLVMAELLAEGRLADAERHKAQMIVRSGRNLLAIINDILDFSKIEAGKLDIVPEPHDPGETIAAVHALYGDAAREKGLAFTCENALEPGRGVMADPVRLGQVVSNLVANAIKFTGEGAVGISVAPLPEDAQRVCFTVRDSGIGIPPDKQDAIFEAFTQADQTTHRSYGGTGLGLSIARHLVEEMGGVMELESVEGEGTCFRFTLPGCAVSTSGQETAAAQIAQLDFSAARVLVADDSETNLAVARAALGHFGITPDCVQDGHEAVAALEGGGYDLVLMDGWMPGLDGYAATREIRVREVRQGRAPVSIVALTAHVVGAQAQAWREAGMDAALSKPFTLAQLQETLMHHLPAARRQAGRAAPETGVLQAATEPADGPIDPAVLEDLIDAAGGSKVIAERVVGLFASESQRRLAELREAVEARNAEHLAAASHALRSISLNVGAVELAHMLSDYENGAREGGAVITACEADAIAEEIVDVNAALGAFLRQGS</sequence>
<keyword evidence="5 15" id="KW-0597">Phosphoprotein</keyword>
<evidence type="ECO:0000313" key="23">
    <source>
        <dbReference type="Proteomes" id="UP000050497"/>
    </source>
</evidence>
<dbReference type="CDD" id="cd17546">
    <property type="entry name" value="REC_hyHK_CKI1_RcsC-like"/>
    <property type="match status" value="1"/>
</dbReference>
<dbReference type="InterPro" id="IPR036890">
    <property type="entry name" value="HATPase_C_sf"/>
</dbReference>
<dbReference type="RefSeq" id="WP_074446378.1">
    <property type="nucleotide sequence ID" value="NZ_FMBM01000003.1"/>
</dbReference>
<keyword evidence="12" id="KW-0902">Two-component regulatory system</keyword>
<dbReference type="InterPro" id="IPR001789">
    <property type="entry name" value="Sig_transdc_resp-reg_receiver"/>
</dbReference>
<dbReference type="EMBL" id="FMBM01000003">
    <property type="protein sequence ID" value="SCC82574.1"/>
    <property type="molecule type" value="Genomic_DNA"/>
</dbReference>
<keyword evidence="8" id="KW-0547">Nucleotide-binding</keyword>
<evidence type="ECO:0000313" key="21">
    <source>
        <dbReference type="EMBL" id="KPQ12749.1"/>
    </source>
</evidence>
<evidence type="ECO:0000256" key="7">
    <source>
        <dbReference type="ARBA" id="ARBA00022692"/>
    </source>
</evidence>
<accession>A0A0P8A4Z4</accession>
<dbReference type="Gene3D" id="1.20.120.160">
    <property type="entry name" value="HPT domain"/>
    <property type="match status" value="1"/>
</dbReference>
<dbReference type="Pfam" id="PF00512">
    <property type="entry name" value="HisKA"/>
    <property type="match status" value="1"/>
</dbReference>
<dbReference type="PATRIC" id="fig|1653334.4.peg.2008"/>
<evidence type="ECO:0000259" key="18">
    <source>
        <dbReference type="PROSITE" id="PS50110"/>
    </source>
</evidence>
<evidence type="ECO:0000256" key="2">
    <source>
        <dbReference type="ARBA" id="ARBA00004651"/>
    </source>
</evidence>
<evidence type="ECO:0000256" key="5">
    <source>
        <dbReference type="ARBA" id="ARBA00022553"/>
    </source>
</evidence>
<evidence type="ECO:0000256" key="4">
    <source>
        <dbReference type="ARBA" id="ARBA00022475"/>
    </source>
</evidence>
<dbReference type="CDD" id="cd16922">
    <property type="entry name" value="HATPase_EvgS-ArcB-TorS-like"/>
    <property type="match status" value="1"/>
</dbReference>
<dbReference type="InterPro" id="IPR003594">
    <property type="entry name" value="HATPase_dom"/>
</dbReference>
<comment type="catalytic activity">
    <reaction evidence="1">
        <text>ATP + protein L-histidine = ADP + protein N-phospho-L-histidine.</text>
        <dbReference type="EC" id="2.7.13.3"/>
    </reaction>
</comment>
<proteinExistence type="predicted"/>
<dbReference type="PROSITE" id="PS50109">
    <property type="entry name" value="HIS_KIN"/>
    <property type="match status" value="1"/>
</dbReference>
<keyword evidence="6" id="KW-0808">Transferase</keyword>
<feature type="domain" description="HPt" evidence="20">
    <location>
        <begin position="687"/>
        <end position="784"/>
    </location>
</feature>
<dbReference type="Proteomes" id="UP000182800">
    <property type="component" value="Unassembled WGS sequence"/>
</dbReference>
<evidence type="ECO:0000256" key="12">
    <source>
        <dbReference type="ARBA" id="ARBA00023012"/>
    </source>
</evidence>
<evidence type="ECO:0000256" key="9">
    <source>
        <dbReference type="ARBA" id="ARBA00022777"/>
    </source>
</evidence>
<dbReference type="Gene3D" id="3.30.565.10">
    <property type="entry name" value="Histidine kinase-like ATPase, C-terminal domain"/>
    <property type="match status" value="1"/>
</dbReference>
<dbReference type="SMART" id="SM00388">
    <property type="entry name" value="HisKA"/>
    <property type="match status" value="1"/>
</dbReference>